<keyword evidence="2" id="KW-1185">Reference proteome</keyword>
<sequence length="111" mass="12647">MAFFSVRHRLRQSSDVYRVSEADVSYPRMECHLFADVCITTQSLVNPRGIVYGVKGDGLMITQLPVAKGRGDLDDAEDEREVPWRNGAYHPIWNVGTNDFYLVVLVLELIF</sequence>
<protein>
    <submittedName>
        <fullName evidence="1">Uncharacterized protein</fullName>
    </submittedName>
</protein>
<dbReference type="EMBL" id="JARVKM010000063">
    <property type="protein sequence ID" value="KAK9772319.1"/>
    <property type="molecule type" value="Genomic_DNA"/>
</dbReference>
<gene>
    <name evidence="1" type="ORF">SCAR479_11019</name>
</gene>
<name>A0ABR2XEV7_9PEZI</name>
<evidence type="ECO:0000313" key="1">
    <source>
        <dbReference type="EMBL" id="KAK9772319.1"/>
    </source>
</evidence>
<comment type="caution">
    <text evidence="1">The sequence shown here is derived from an EMBL/GenBank/DDBJ whole genome shotgun (WGS) entry which is preliminary data.</text>
</comment>
<reference evidence="1 2" key="1">
    <citation type="submission" date="2024-02" db="EMBL/GenBank/DDBJ databases">
        <title>First draft genome assembly of two strains of Seiridium cardinale.</title>
        <authorList>
            <person name="Emiliani G."/>
            <person name="Scali E."/>
        </authorList>
    </citation>
    <scope>NUCLEOTIDE SEQUENCE [LARGE SCALE GENOMIC DNA]</scope>
    <source>
        <strain evidence="1 2">BM-138-000479</strain>
    </source>
</reference>
<organism evidence="1 2">
    <name type="scientific">Seiridium cardinale</name>
    <dbReference type="NCBI Taxonomy" id="138064"/>
    <lineage>
        <taxon>Eukaryota</taxon>
        <taxon>Fungi</taxon>
        <taxon>Dikarya</taxon>
        <taxon>Ascomycota</taxon>
        <taxon>Pezizomycotina</taxon>
        <taxon>Sordariomycetes</taxon>
        <taxon>Xylariomycetidae</taxon>
        <taxon>Amphisphaeriales</taxon>
        <taxon>Sporocadaceae</taxon>
        <taxon>Seiridium</taxon>
    </lineage>
</organism>
<dbReference type="Proteomes" id="UP001465668">
    <property type="component" value="Unassembled WGS sequence"/>
</dbReference>
<proteinExistence type="predicted"/>
<accession>A0ABR2XEV7</accession>
<evidence type="ECO:0000313" key="2">
    <source>
        <dbReference type="Proteomes" id="UP001465668"/>
    </source>
</evidence>